<evidence type="ECO:0000256" key="3">
    <source>
        <dbReference type="ARBA" id="ARBA00022692"/>
    </source>
</evidence>
<dbReference type="EMBL" id="JAHFZB010000029">
    <property type="protein sequence ID" value="KAK6472478.1"/>
    <property type="molecule type" value="Genomic_DNA"/>
</dbReference>
<organism evidence="7 8">
    <name type="scientific">Huso huso</name>
    <name type="common">Beluga</name>
    <name type="synonym">Acipenser huso</name>
    <dbReference type="NCBI Taxonomy" id="61971"/>
    <lineage>
        <taxon>Eukaryota</taxon>
        <taxon>Metazoa</taxon>
        <taxon>Chordata</taxon>
        <taxon>Craniata</taxon>
        <taxon>Vertebrata</taxon>
        <taxon>Euteleostomi</taxon>
        <taxon>Actinopterygii</taxon>
        <taxon>Chondrostei</taxon>
        <taxon>Acipenseriformes</taxon>
        <taxon>Acipenseridae</taxon>
        <taxon>Huso</taxon>
    </lineage>
</organism>
<evidence type="ECO:0000256" key="6">
    <source>
        <dbReference type="RuleBase" id="RU361218"/>
    </source>
</evidence>
<evidence type="ECO:0000256" key="1">
    <source>
        <dbReference type="ARBA" id="ARBA00004141"/>
    </source>
</evidence>
<dbReference type="PRINTS" id="PR00259">
    <property type="entry name" value="TMFOUR"/>
</dbReference>
<feature type="transmembrane region" description="Helical" evidence="6">
    <location>
        <begin position="200"/>
        <end position="222"/>
    </location>
</feature>
<evidence type="ECO:0000256" key="5">
    <source>
        <dbReference type="ARBA" id="ARBA00023136"/>
    </source>
</evidence>
<evidence type="ECO:0000313" key="7">
    <source>
        <dbReference type="EMBL" id="KAK6472478.1"/>
    </source>
</evidence>
<sequence>MQRQVWMRMIKIHLLLNSLLVMILGVAVIVMALWTGRDARFTAVRSITVENNNYTIIHSAVLYTALALSAFLVVAGVLCASGLIRESERLLAAGFIILALLFCVAVQLGYWMFTRVGEVEGAVMDVYDFLYHDFLRNQSDSAGQHLTAFHTAFSCCGKHSRSPLTGPVESITCPAGLRAMGQGCLLAVSASLQKHMDWCWALLLLMMAAVVSGMILTSFLFFSIRLGVSGERQGKYTLAGR</sequence>
<comment type="similarity">
    <text evidence="2 6">Belongs to the tetraspanin (TM4SF) family.</text>
</comment>
<dbReference type="InterPro" id="IPR008952">
    <property type="entry name" value="Tetraspanin_EC2_sf"/>
</dbReference>
<dbReference type="InterPro" id="IPR000301">
    <property type="entry name" value="Tetraspanin_animals"/>
</dbReference>
<evidence type="ECO:0000256" key="4">
    <source>
        <dbReference type="ARBA" id="ARBA00022989"/>
    </source>
</evidence>
<keyword evidence="5 6" id="KW-0472">Membrane</keyword>
<reference evidence="7 8" key="1">
    <citation type="submission" date="2021-05" db="EMBL/GenBank/DDBJ databases">
        <authorList>
            <person name="Zahm M."/>
            <person name="Klopp C."/>
            <person name="Cabau C."/>
            <person name="Kuhl H."/>
            <person name="Suciu R."/>
            <person name="Ciorpac M."/>
            <person name="Holostenco D."/>
            <person name="Gessner J."/>
            <person name="Wuertz S."/>
            <person name="Hohne C."/>
            <person name="Stock M."/>
            <person name="Gislard M."/>
            <person name="Lluch J."/>
            <person name="Milhes M."/>
            <person name="Lampietro C."/>
            <person name="Lopez Roques C."/>
            <person name="Donnadieu C."/>
            <person name="Du K."/>
            <person name="Schartl M."/>
            <person name="Guiguen Y."/>
        </authorList>
    </citation>
    <scope>NUCLEOTIDE SEQUENCE [LARGE SCALE GENOMIC DNA]</scope>
    <source>
        <strain evidence="7">Hh-F2</strain>
        <tissue evidence="7">Blood</tissue>
    </source>
</reference>
<comment type="caution">
    <text evidence="7">The sequence shown here is derived from an EMBL/GenBank/DDBJ whole genome shotgun (WGS) entry which is preliminary data.</text>
</comment>
<dbReference type="Pfam" id="PF00335">
    <property type="entry name" value="Tetraspanin"/>
    <property type="match status" value="1"/>
</dbReference>
<dbReference type="Gene3D" id="1.10.1450.10">
    <property type="entry name" value="Tetraspanin"/>
    <property type="match status" value="1"/>
</dbReference>
<accession>A0ABR0YIU4</accession>
<protein>
    <recommendedName>
        <fullName evidence="6">Tetraspanin</fullName>
    </recommendedName>
</protein>
<comment type="subcellular location">
    <subcellularLocation>
        <location evidence="1 6">Membrane</location>
        <topology evidence="1 6">Multi-pass membrane protein</topology>
    </subcellularLocation>
</comment>
<proteinExistence type="inferred from homology"/>
<feature type="transmembrane region" description="Helical" evidence="6">
    <location>
        <begin position="54"/>
        <end position="78"/>
    </location>
</feature>
<keyword evidence="4 6" id="KW-1133">Transmembrane helix</keyword>
<evidence type="ECO:0000256" key="2">
    <source>
        <dbReference type="ARBA" id="ARBA00006840"/>
    </source>
</evidence>
<feature type="transmembrane region" description="Helical" evidence="6">
    <location>
        <begin position="12"/>
        <end position="34"/>
    </location>
</feature>
<feature type="transmembrane region" description="Helical" evidence="6">
    <location>
        <begin position="90"/>
        <end position="113"/>
    </location>
</feature>
<name>A0ABR0YIU4_HUSHU</name>
<dbReference type="SUPFAM" id="SSF48652">
    <property type="entry name" value="Tetraspanin"/>
    <property type="match status" value="1"/>
</dbReference>
<evidence type="ECO:0000313" key="8">
    <source>
        <dbReference type="Proteomes" id="UP001369086"/>
    </source>
</evidence>
<keyword evidence="3 6" id="KW-0812">Transmembrane</keyword>
<gene>
    <name evidence="7" type="ORF">HHUSO_G28228</name>
</gene>
<dbReference type="PIRSF" id="PIRSF002419">
    <property type="entry name" value="Tetraspanin"/>
    <property type="match status" value="1"/>
</dbReference>
<keyword evidence="8" id="KW-1185">Reference proteome</keyword>
<dbReference type="InterPro" id="IPR018499">
    <property type="entry name" value="Tetraspanin/Peripherin"/>
</dbReference>
<dbReference type="Proteomes" id="UP001369086">
    <property type="component" value="Unassembled WGS sequence"/>
</dbReference>